<reference evidence="2 3" key="1">
    <citation type="submission" date="2019-05" db="EMBL/GenBank/DDBJ databases">
        <title>Another draft genome of Portunus trituberculatus and its Hox gene families provides insights of decapod evolution.</title>
        <authorList>
            <person name="Jeong J.-H."/>
            <person name="Song I."/>
            <person name="Kim S."/>
            <person name="Choi T."/>
            <person name="Kim D."/>
            <person name="Ryu S."/>
            <person name="Kim W."/>
        </authorList>
    </citation>
    <scope>NUCLEOTIDE SEQUENCE [LARGE SCALE GENOMIC DNA]</scope>
    <source>
        <tissue evidence="2">Muscle</tissue>
    </source>
</reference>
<feature type="region of interest" description="Disordered" evidence="1">
    <location>
        <begin position="43"/>
        <end position="83"/>
    </location>
</feature>
<accession>A0A5B7DNX0</accession>
<evidence type="ECO:0000313" key="2">
    <source>
        <dbReference type="EMBL" id="MPC22734.1"/>
    </source>
</evidence>
<evidence type="ECO:0000256" key="1">
    <source>
        <dbReference type="SAM" id="MobiDB-lite"/>
    </source>
</evidence>
<evidence type="ECO:0000313" key="3">
    <source>
        <dbReference type="Proteomes" id="UP000324222"/>
    </source>
</evidence>
<dbReference type="Proteomes" id="UP000324222">
    <property type="component" value="Unassembled WGS sequence"/>
</dbReference>
<name>A0A5B7DNX0_PORTR</name>
<keyword evidence="3" id="KW-1185">Reference proteome</keyword>
<protein>
    <submittedName>
        <fullName evidence="2">Uncharacterized protein</fullName>
    </submittedName>
</protein>
<dbReference type="AlphaFoldDB" id="A0A5B7DNX0"/>
<proteinExistence type="predicted"/>
<sequence>MYANSRAERRSGEATPTFACQVRLLNVLHSRFYMAKNICLHLAGRQEEEEEEEEEEGRKMWDGGKMSGRKTYDEKAKASEGGT</sequence>
<gene>
    <name evidence="2" type="ORF">E2C01_015755</name>
</gene>
<feature type="compositionally biased region" description="Basic and acidic residues" evidence="1">
    <location>
        <begin position="70"/>
        <end position="83"/>
    </location>
</feature>
<dbReference type="EMBL" id="VSRR010001119">
    <property type="protein sequence ID" value="MPC22734.1"/>
    <property type="molecule type" value="Genomic_DNA"/>
</dbReference>
<organism evidence="2 3">
    <name type="scientific">Portunus trituberculatus</name>
    <name type="common">Swimming crab</name>
    <name type="synonym">Neptunus trituberculatus</name>
    <dbReference type="NCBI Taxonomy" id="210409"/>
    <lineage>
        <taxon>Eukaryota</taxon>
        <taxon>Metazoa</taxon>
        <taxon>Ecdysozoa</taxon>
        <taxon>Arthropoda</taxon>
        <taxon>Crustacea</taxon>
        <taxon>Multicrustacea</taxon>
        <taxon>Malacostraca</taxon>
        <taxon>Eumalacostraca</taxon>
        <taxon>Eucarida</taxon>
        <taxon>Decapoda</taxon>
        <taxon>Pleocyemata</taxon>
        <taxon>Brachyura</taxon>
        <taxon>Eubrachyura</taxon>
        <taxon>Portunoidea</taxon>
        <taxon>Portunidae</taxon>
        <taxon>Portuninae</taxon>
        <taxon>Portunus</taxon>
    </lineage>
</organism>
<comment type="caution">
    <text evidence="2">The sequence shown here is derived from an EMBL/GenBank/DDBJ whole genome shotgun (WGS) entry which is preliminary data.</text>
</comment>